<evidence type="ECO:0000313" key="2">
    <source>
        <dbReference type="Proteomes" id="UP000002028"/>
    </source>
</evidence>
<name>D2QIU2_SPILD</name>
<evidence type="ECO:0000313" key="1">
    <source>
        <dbReference type="EMBL" id="ADB40018.1"/>
    </source>
</evidence>
<proteinExistence type="predicted"/>
<gene>
    <name evidence="1" type="ordered locus">Slin_4028</name>
</gene>
<dbReference type="KEGG" id="sli:Slin_4028"/>
<dbReference type="EMBL" id="CP001769">
    <property type="protein sequence ID" value="ADB40018.1"/>
    <property type="molecule type" value="Genomic_DNA"/>
</dbReference>
<dbReference type="eggNOG" id="ENOG50327AI">
    <property type="taxonomic scope" value="Bacteria"/>
</dbReference>
<dbReference type="Proteomes" id="UP000002028">
    <property type="component" value="Chromosome"/>
</dbReference>
<dbReference type="HOGENOM" id="CLU_1531605_0_0_10"/>
<dbReference type="AlphaFoldDB" id="D2QIU2"/>
<organism evidence="1 2">
    <name type="scientific">Spirosoma linguale (strain ATCC 33905 / DSM 74 / LMG 10896 / Claus 1)</name>
    <dbReference type="NCBI Taxonomy" id="504472"/>
    <lineage>
        <taxon>Bacteria</taxon>
        <taxon>Pseudomonadati</taxon>
        <taxon>Bacteroidota</taxon>
        <taxon>Cytophagia</taxon>
        <taxon>Cytophagales</taxon>
        <taxon>Cytophagaceae</taxon>
        <taxon>Spirosoma</taxon>
    </lineage>
</organism>
<reference evidence="1 2" key="1">
    <citation type="journal article" date="2010" name="Stand. Genomic Sci.">
        <title>Complete genome sequence of Spirosoma linguale type strain (1).</title>
        <authorList>
            <person name="Lail K."/>
            <person name="Sikorski J."/>
            <person name="Saunders E."/>
            <person name="Lapidus A."/>
            <person name="Glavina Del Rio T."/>
            <person name="Copeland A."/>
            <person name="Tice H."/>
            <person name="Cheng J.-F."/>
            <person name="Lucas S."/>
            <person name="Nolan M."/>
            <person name="Bruce D."/>
            <person name="Goodwin L."/>
            <person name="Pitluck S."/>
            <person name="Ivanova N."/>
            <person name="Mavromatis K."/>
            <person name="Ovchinnikova G."/>
            <person name="Pati A."/>
            <person name="Chen A."/>
            <person name="Palaniappan K."/>
            <person name="Land M."/>
            <person name="Hauser L."/>
            <person name="Chang Y.-J."/>
            <person name="Jeffries C.D."/>
            <person name="Chain P."/>
            <person name="Brettin T."/>
            <person name="Detter J.C."/>
            <person name="Schuetze A."/>
            <person name="Rohde M."/>
            <person name="Tindall B.J."/>
            <person name="Goeker M."/>
            <person name="Bristow J."/>
            <person name="Eisen J.A."/>
            <person name="Markowitz V."/>
            <person name="Hugenholtz P."/>
            <person name="Kyrpides N.C."/>
            <person name="Klenk H.-P."/>
            <person name="Chen F."/>
        </authorList>
    </citation>
    <scope>NUCLEOTIDE SEQUENCE [LARGE SCALE GENOMIC DNA]</scope>
    <source>
        <strain evidence="2">ATCC 33905 / DSM 74 / LMG 10896 / Claus 1</strain>
    </source>
</reference>
<protein>
    <submittedName>
        <fullName evidence="1">Uncharacterized protein</fullName>
    </submittedName>
</protein>
<accession>D2QIU2</accession>
<sequence>MYRLYITLIFLPEPTYLLQMNRLLTCLLLLTGICSPLFAQQAYDAQPGKPAQFNGIDYGFEIRNERRVDIGGERFMRYELSIYATNKSNCTKIMFPRQALLDQKDQNELAQFDCLNATGKRLTSKSAKVLARPFTVPYRQRVKNAEGKEVVTITDIQAGHMLRNGETVSNSLIVIVPDGEQPVMKVRIMEIPDL</sequence>
<keyword evidence="2" id="KW-1185">Reference proteome</keyword>